<dbReference type="EMBL" id="QZFR01000015">
    <property type="protein sequence ID" value="RXV74956.1"/>
    <property type="molecule type" value="Genomic_DNA"/>
</dbReference>
<dbReference type="Proteomes" id="UP000289316">
    <property type="component" value="Unassembled WGS sequence"/>
</dbReference>
<proteinExistence type="predicted"/>
<dbReference type="EMBL" id="CP023565">
    <property type="protein sequence ID" value="AWZ37727.1"/>
    <property type="molecule type" value="Genomic_DNA"/>
</dbReference>
<evidence type="ECO:0000313" key="2">
    <source>
        <dbReference type="EMBL" id="RXV74956.1"/>
    </source>
</evidence>
<sequence>MKIDKKTNIWDVMDAFYHKWCIVTMKNGDKKKLYIVDVDYETWGYDMIIYNHTGSKSYGDDDIPFGKIDFIELAE</sequence>
<dbReference type="AlphaFoldDB" id="A0A4Q2AW29"/>
<gene>
    <name evidence="1" type="ORF">CPS94_01745</name>
    <name evidence="2" type="ORF">D6C19_03430</name>
</gene>
<evidence type="ECO:0000313" key="4">
    <source>
        <dbReference type="Proteomes" id="UP000289316"/>
    </source>
</evidence>
<dbReference type="GeneID" id="48465843"/>
<dbReference type="RefSeq" id="WP_112286343.1">
    <property type="nucleotide sequence ID" value="NZ_CP023565.1"/>
</dbReference>
<reference evidence="1 3" key="1">
    <citation type="submission" date="2017-09" db="EMBL/GenBank/DDBJ databases">
        <title>Predominant Lactobacillus spp. isolated from feces of mice subjected to short-term calorie restriction.</title>
        <authorList>
            <person name="Zhang C."/>
            <person name="Zhao L."/>
            <person name="Pan F."/>
        </authorList>
    </citation>
    <scope>NUCLEOTIDE SEQUENCE [LARGE SCALE GENOMIC DNA]</scope>
    <source>
        <strain evidence="1 3">CR147</strain>
    </source>
</reference>
<name>A0A4Q2AW29_9LACO</name>
<reference evidence="2 4" key="2">
    <citation type="submission" date="2018-09" db="EMBL/GenBank/DDBJ databases">
        <title>Murine metabolic-syndrome-specific gut microbial biobank.</title>
        <authorList>
            <person name="Liu C."/>
        </authorList>
    </citation>
    <scope>NUCLEOTIDE SEQUENCE [LARGE SCALE GENOMIC DNA]</scope>
    <source>
        <strain evidence="2 4">C-30</strain>
    </source>
</reference>
<organism evidence="2 4">
    <name type="scientific">Ligilactobacillus murinus</name>
    <dbReference type="NCBI Taxonomy" id="1622"/>
    <lineage>
        <taxon>Bacteria</taxon>
        <taxon>Bacillati</taxon>
        <taxon>Bacillota</taxon>
        <taxon>Bacilli</taxon>
        <taxon>Lactobacillales</taxon>
        <taxon>Lactobacillaceae</taxon>
        <taxon>Ligilactobacillus</taxon>
    </lineage>
</organism>
<evidence type="ECO:0000313" key="3">
    <source>
        <dbReference type="Proteomes" id="UP000250153"/>
    </source>
</evidence>
<dbReference type="Proteomes" id="UP000250153">
    <property type="component" value="Chromosome"/>
</dbReference>
<protein>
    <submittedName>
        <fullName evidence="2">Uncharacterized protein</fullName>
    </submittedName>
</protein>
<dbReference type="KEGG" id="lmur:CPS94_01745"/>
<dbReference type="OrthoDB" id="2331976at2"/>
<evidence type="ECO:0000313" key="1">
    <source>
        <dbReference type="EMBL" id="AWZ37727.1"/>
    </source>
</evidence>
<accession>A0A4Q2AW29</accession>